<proteinExistence type="predicted"/>
<reference evidence="1" key="1">
    <citation type="journal article" date="2021" name="Proc. Natl. Acad. Sci. U.S.A.">
        <title>A Catalog of Tens of Thousands of Viruses from Human Metagenomes Reveals Hidden Associations with Chronic Diseases.</title>
        <authorList>
            <person name="Tisza M.J."/>
            <person name="Buck C.B."/>
        </authorList>
    </citation>
    <scope>NUCLEOTIDE SEQUENCE</scope>
    <source>
        <strain evidence="1">CtwNf2</strain>
    </source>
</reference>
<name>A0A8S5RR12_9CAUD</name>
<protein>
    <submittedName>
        <fullName evidence="1">Uncharacterized protein</fullName>
    </submittedName>
</protein>
<organism evidence="1">
    <name type="scientific">Siphoviridae sp. ctwNf2</name>
    <dbReference type="NCBI Taxonomy" id="2827597"/>
    <lineage>
        <taxon>Viruses</taxon>
        <taxon>Duplodnaviria</taxon>
        <taxon>Heunggongvirae</taxon>
        <taxon>Uroviricota</taxon>
        <taxon>Caudoviricetes</taxon>
    </lineage>
</organism>
<accession>A0A8S5RR12</accession>
<dbReference type="EMBL" id="BK057791">
    <property type="protein sequence ID" value="DAE91944.1"/>
    <property type="molecule type" value="Genomic_DNA"/>
</dbReference>
<sequence length="62" mass="7591">MKIKTLKEIFELLSDEDELKIIDIDRPNTSYHIVECISTFDELRCKRYLTIEVERTREYKHE</sequence>
<evidence type="ECO:0000313" key="1">
    <source>
        <dbReference type="EMBL" id="DAE91944.1"/>
    </source>
</evidence>